<feature type="transmembrane region" description="Helical" evidence="1">
    <location>
        <begin position="52"/>
        <end position="70"/>
    </location>
</feature>
<evidence type="ECO:0000313" key="3">
    <source>
        <dbReference type="Proteomes" id="UP000541444"/>
    </source>
</evidence>
<protein>
    <submittedName>
        <fullName evidence="2">Uncharacterized protein</fullName>
    </submittedName>
</protein>
<keyword evidence="1" id="KW-0472">Membrane</keyword>
<keyword evidence="3" id="KW-1185">Reference proteome</keyword>
<keyword evidence="1" id="KW-0812">Transmembrane</keyword>
<sequence>MIINNEYPFNKVEHKYFKEFVNNLNPQFKLISHNTLKWEFIKKKKENCTSSWISLTLGLVVLLTCGALSTQKMHTCV</sequence>
<proteinExistence type="predicted"/>
<evidence type="ECO:0000313" key="2">
    <source>
        <dbReference type="EMBL" id="KAF6168345.1"/>
    </source>
</evidence>
<dbReference type="EMBL" id="JACGCM010000697">
    <property type="protein sequence ID" value="KAF6168345.1"/>
    <property type="molecule type" value="Genomic_DNA"/>
</dbReference>
<evidence type="ECO:0000256" key="1">
    <source>
        <dbReference type="SAM" id="Phobius"/>
    </source>
</evidence>
<gene>
    <name evidence="2" type="ORF">GIB67_018185</name>
</gene>
<dbReference type="OrthoDB" id="1900170at2759"/>
<organism evidence="2 3">
    <name type="scientific">Kingdonia uniflora</name>
    <dbReference type="NCBI Taxonomy" id="39325"/>
    <lineage>
        <taxon>Eukaryota</taxon>
        <taxon>Viridiplantae</taxon>
        <taxon>Streptophyta</taxon>
        <taxon>Embryophyta</taxon>
        <taxon>Tracheophyta</taxon>
        <taxon>Spermatophyta</taxon>
        <taxon>Magnoliopsida</taxon>
        <taxon>Ranunculales</taxon>
        <taxon>Circaeasteraceae</taxon>
        <taxon>Kingdonia</taxon>
    </lineage>
</organism>
<accession>A0A7J7NMD5</accession>
<comment type="caution">
    <text evidence="2">The sequence shown here is derived from an EMBL/GenBank/DDBJ whole genome shotgun (WGS) entry which is preliminary data.</text>
</comment>
<reference evidence="2 3" key="1">
    <citation type="journal article" date="2020" name="IScience">
        <title>Genome Sequencing of the Endangered Kingdonia uniflora (Circaeasteraceae, Ranunculales) Reveals Potential Mechanisms of Evolutionary Specialization.</title>
        <authorList>
            <person name="Sun Y."/>
            <person name="Deng T."/>
            <person name="Zhang A."/>
            <person name="Moore M.J."/>
            <person name="Landis J.B."/>
            <person name="Lin N."/>
            <person name="Zhang H."/>
            <person name="Zhang X."/>
            <person name="Huang J."/>
            <person name="Zhang X."/>
            <person name="Sun H."/>
            <person name="Wang H."/>
        </authorList>
    </citation>
    <scope>NUCLEOTIDE SEQUENCE [LARGE SCALE GENOMIC DNA]</scope>
    <source>
        <strain evidence="2">TB1705</strain>
        <tissue evidence="2">Leaf</tissue>
    </source>
</reference>
<dbReference type="Proteomes" id="UP000541444">
    <property type="component" value="Unassembled WGS sequence"/>
</dbReference>
<name>A0A7J7NMD5_9MAGN</name>
<dbReference type="AlphaFoldDB" id="A0A7J7NMD5"/>
<keyword evidence="1" id="KW-1133">Transmembrane helix</keyword>